<gene>
    <name evidence="2" type="ORF">PSYICH_LOCUS11998</name>
</gene>
<dbReference type="AlphaFoldDB" id="A0A9P0GK87"/>
<accession>A0A9P0GK87</accession>
<organism evidence="2 3">
    <name type="scientific">Psylliodes chrysocephalus</name>
    <dbReference type="NCBI Taxonomy" id="3402493"/>
    <lineage>
        <taxon>Eukaryota</taxon>
        <taxon>Metazoa</taxon>
        <taxon>Ecdysozoa</taxon>
        <taxon>Arthropoda</taxon>
        <taxon>Hexapoda</taxon>
        <taxon>Insecta</taxon>
        <taxon>Pterygota</taxon>
        <taxon>Neoptera</taxon>
        <taxon>Endopterygota</taxon>
        <taxon>Coleoptera</taxon>
        <taxon>Polyphaga</taxon>
        <taxon>Cucujiformia</taxon>
        <taxon>Chrysomeloidea</taxon>
        <taxon>Chrysomelidae</taxon>
        <taxon>Galerucinae</taxon>
        <taxon>Alticini</taxon>
        <taxon>Psylliodes</taxon>
    </lineage>
</organism>
<keyword evidence="1" id="KW-0732">Signal</keyword>
<evidence type="ECO:0000313" key="3">
    <source>
        <dbReference type="Proteomes" id="UP001153636"/>
    </source>
</evidence>
<feature type="signal peptide" evidence="1">
    <location>
        <begin position="1"/>
        <end position="25"/>
    </location>
</feature>
<feature type="chain" id="PRO_5040197346" evidence="1">
    <location>
        <begin position="26"/>
        <end position="229"/>
    </location>
</feature>
<name>A0A9P0GK87_9CUCU</name>
<evidence type="ECO:0000256" key="1">
    <source>
        <dbReference type="SAM" id="SignalP"/>
    </source>
</evidence>
<protein>
    <submittedName>
        <fullName evidence="2">Uncharacterized protein</fullName>
    </submittedName>
</protein>
<keyword evidence="3" id="KW-1185">Reference proteome</keyword>
<dbReference type="EMBL" id="OV651818">
    <property type="protein sequence ID" value="CAH1112776.1"/>
    <property type="molecule type" value="Genomic_DNA"/>
</dbReference>
<evidence type="ECO:0000313" key="2">
    <source>
        <dbReference type="EMBL" id="CAH1112776.1"/>
    </source>
</evidence>
<dbReference type="OrthoDB" id="9979538at2759"/>
<proteinExistence type="predicted"/>
<dbReference type="Proteomes" id="UP001153636">
    <property type="component" value="Chromosome 6"/>
</dbReference>
<sequence>MKQLNIHKHNLFLLINCFCCQIMFTDRLRKRQAPRPPRNTIGAYTREQKLVAAVWYHERLYTGMTIDQLAINFEIRFKAKSPDSNLLSKWDRKLFKDGRFKEPGQKVPRTTIHRWVYIPYIKESFIKFPGLLNKARANMLGLSDSSLKRILKIDISEEEIELWKKQGREKAALLRRCSTSLDDVEGSCSKKNNTDKEIDPVADNETIKVEIADEDLHEEIFIKSEDIEN</sequence>
<reference evidence="2" key="1">
    <citation type="submission" date="2022-01" db="EMBL/GenBank/DDBJ databases">
        <authorList>
            <person name="King R."/>
        </authorList>
    </citation>
    <scope>NUCLEOTIDE SEQUENCE</scope>
</reference>